<protein>
    <recommendedName>
        <fullName evidence="9 10">Large ribosomal subunit protein uL22</fullName>
    </recommendedName>
</protein>
<dbReference type="AlphaFoldDB" id="A0AAJ5NS21"/>
<comment type="similarity">
    <text evidence="2 10 11">Belongs to the universal ribosomal protein uL22 family.</text>
</comment>
<evidence type="ECO:0000256" key="6">
    <source>
        <dbReference type="ARBA" id="ARBA00022980"/>
    </source>
</evidence>
<keyword evidence="17" id="KW-1185">Reference proteome</keyword>
<evidence type="ECO:0000256" key="5">
    <source>
        <dbReference type="ARBA" id="ARBA00022884"/>
    </source>
</evidence>
<dbReference type="EMBL" id="LR214971">
    <property type="protein sequence ID" value="VEU61516.1"/>
    <property type="molecule type" value="Genomic_DNA"/>
</dbReference>
<dbReference type="RefSeq" id="WP_044635336.1">
    <property type="nucleotide sequence ID" value="NZ_CP007229.1"/>
</dbReference>
<evidence type="ECO:0000256" key="9">
    <source>
        <dbReference type="ARBA" id="ARBA00035207"/>
    </source>
</evidence>
<evidence type="ECO:0000256" key="11">
    <source>
        <dbReference type="RuleBase" id="RU004005"/>
    </source>
</evidence>
<reference evidence="15 17" key="1">
    <citation type="submission" date="2017-10" db="EMBL/GenBank/DDBJ databases">
        <title>Genome-wide analysis of the first isolated strain mycoplasma dispar GS01.</title>
        <authorList>
            <person name="Hao H."/>
            <person name="Chen S."/>
            <person name="Zhao P."/>
            <person name="Chu Y."/>
            <person name="Liu Y."/>
        </authorList>
    </citation>
    <scope>NUCLEOTIDE SEQUENCE [LARGE SCALE GENOMIC DNA]</scope>
    <source>
        <strain evidence="15 17">GS01</strain>
    </source>
</reference>
<dbReference type="HAMAP" id="MF_01331_B">
    <property type="entry name" value="Ribosomal_uL22_B"/>
    <property type="match status" value="1"/>
</dbReference>
<proteinExistence type="inferred from homology"/>
<evidence type="ECO:0000256" key="13">
    <source>
        <dbReference type="RuleBase" id="RU004008"/>
    </source>
</evidence>
<dbReference type="InterPro" id="IPR036394">
    <property type="entry name" value="Ribosomal_uL22_sf"/>
</dbReference>
<evidence type="ECO:0000256" key="1">
    <source>
        <dbReference type="ARBA" id="ARBA00003478"/>
    </source>
</evidence>
<dbReference type="Pfam" id="PF00237">
    <property type="entry name" value="Ribosomal_L22"/>
    <property type="match status" value="1"/>
</dbReference>
<evidence type="ECO:0000313" key="15">
    <source>
        <dbReference type="EMBL" id="ATP59610.1"/>
    </source>
</evidence>
<dbReference type="GO" id="GO:0003735">
    <property type="term" value="F:structural constituent of ribosome"/>
    <property type="evidence" value="ECO:0007669"/>
    <property type="project" value="InterPro"/>
</dbReference>
<keyword evidence="4 10" id="KW-0699">rRNA-binding</keyword>
<evidence type="ECO:0000256" key="14">
    <source>
        <dbReference type="SAM" id="MobiDB-lite"/>
    </source>
</evidence>
<comment type="function">
    <text evidence="1 10">The globular domain of the protein is located near the polypeptide exit tunnel on the outside of the subunit, while an extended beta-hairpin is found that lines the wall of the exit tunnel in the center of the 70S ribosome.</text>
</comment>
<gene>
    <name evidence="10 16" type="primary">rplV</name>
    <name evidence="15" type="ORF">CSW10_01470</name>
    <name evidence="16" type="ORF">NCTC10125_00306</name>
</gene>
<evidence type="ECO:0000256" key="7">
    <source>
        <dbReference type="ARBA" id="ARBA00023274"/>
    </source>
</evidence>
<dbReference type="GO" id="GO:0022625">
    <property type="term" value="C:cytosolic large ribosomal subunit"/>
    <property type="evidence" value="ECO:0007669"/>
    <property type="project" value="TreeGrafter"/>
</dbReference>
<comment type="function">
    <text evidence="10 13">This protein binds specifically to 23S rRNA; its binding is stimulated by other ribosomal proteins, e.g., L4, L17, and L20. It is important during the early stages of 50S assembly. It makes multiple contacts with different domains of the 23S rRNA in the assembled 50S subunit and ribosome.</text>
</comment>
<dbReference type="CDD" id="cd00336">
    <property type="entry name" value="Ribosomal_L22"/>
    <property type="match status" value="1"/>
</dbReference>
<name>A0AAJ5NS21_9BACT</name>
<evidence type="ECO:0000256" key="4">
    <source>
        <dbReference type="ARBA" id="ARBA00022730"/>
    </source>
</evidence>
<dbReference type="NCBIfam" id="TIGR01044">
    <property type="entry name" value="rplV_bact"/>
    <property type="match status" value="1"/>
</dbReference>
<accession>A0AAJ5NS21</accession>
<keyword evidence="6 10" id="KW-0689">Ribosomal protein</keyword>
<dbReference type="InterPro" id="IPR005727">
    <property type="entry name" value="Ribosomal_uL22_bac/chlpt-type"/>
</dbReference>
<dbReference type="Proteomes" id="UP000224629">
    <property type="component" value="Chromosome"/>
</dbReference>
<dbReference type="PANTHER" id="PTHR13501:SF8">
    <property type="entry name" value="LARGE RIBOSOMAL SUBUNIT PROTEIN UL22M"/>
    <property type="match status" value="1"/>
</dbReference>
<comment type="subunit">
    <text evidence="3 10 12">Part of the 50S ribosomal subunit.</text>
</comment>
<dbReference type="SUPFAM" id="SSF54843">
    <property type="entry name" value="Ribosomal protein L22"/>
    <property type="match status" value="1"/>
</dbReference>
<evidence type="ECO:0000256" key="2">
    <source>
        <dbReference type="ARBA" id="ARBA00009451"/>
    </source>
</evidence>
<dbReference type="Proteomes" id="UP000289629">
    <property type="component" value="Chromosome"/>
</dbReference>
<evidence type="ECO:0000256" key="8">
    <source>
        <dbReference type="ARBA" id="ARBA00025084"/>
    </source>
</evidence>
<evidence type="ECO:0000313" key="18">
    <source>
        <dbReference type="Proteomes" id="UP000289629"/>
    </source>
</evidence>
<dbReference type="GO" id="GO:0006412">
    <property type="term" value="P:translation"/>
    <property type="evidence" value="ECO:0007669"/>
    <property type="project" value="UniProtKB-UniRule"/>
</dbReference>
<keyword evidence="5 10" id="KW-0694">RNA-binding</keyword>
<dbReference type="EMBL" id="CP024161">
    <property type="protein sequence ID" value="ATP59610.1"/>
    <property type="molecule type" value="Genomic_DNA"/>
</dbReference>
<organism evidence="16 18">
    <name type="scientific">Mesomycoplasma dispar</name>
    <dbReference type="NCBI Taxonomy" id="86660"/>
    <lineage>
        <taxon>Bacteria</taxon>
        <taxon>Bacillati</taxon>
        <taxon>Mycoplasmatota</taxon>
        <taxon>Mycoplasmoidales</taxon>
        <taxon>Metamycoplasmataceae</taxon>
        <taxon>Mesomycoplasma</taxon>
    </lineage>
</organism>
<reference evidence="16 18" key="2">
    <citation type="submission" date="2019-01" db="EMBL/GenBank/DDBJ databases">
        <authorList>
            <consortium name="Pathogen Informatics"/>
        </authorList>
    </citation>
    <scope>NUCLEOTIDE SEQUENCE [LARGE SCALE GENOMIC DNA]</scope>
    <source>
        <strain evidence="16 18">NCTC10125</strain>
    </source>
</reference>
<evidence type="ECO:0000313" key="16">
    <source>
        <dbReference type="EMBL" id="VEU61516.1"/>
    </source>
</evidence>
<evidence type="ECO:0000313" key="17">
    <source>
        <dbReference type="Proteomes" id="UP000224629"/>
    </source>
</evidence>
<evidence type="ECO:0000256" key="3">
    <source>
        <dbReference type="ARBA" id="ARBA00011838"/>
    </source>
</evidence>
<feature type="region of interest" description="Disordered" evidence="14">
    <location>
        <begin position="122"/>
        <end position="183"/>
    </location>
</feature>
<evidence type="ECO:0000256" key="10">
    <source>
        <dbReference type="HAMAP-Rule" id="MF_01331"/>
    </source>
</evidence>
<dbReference type="InterPro" id="IPR001063">
    <property type="entry name" value="Ribosomal_uL22"/>
</dbReference>
<evidence type="ECO:0000256" key="12">
    <source>
        <dbReference type="RuleBase" id="RU004006"/>
    </source>
</evidence>
<keyword evidence="7 10" id="KW-0687">Ribonucleoprotein</keyword>
<dbReference type="InterPro" id="IPR047867">
    <property type="entry name" value="Ribosomal_uL22_bac/org-type"/>
</dbReference>
<dbReference type="GO" id="GO:0019843">
    <property type="term" value="F:rRNA binding"/>
    <property type="evidence" value="ECO:0007669"/>
    <property type="project" value="UniProtKB-UniRule"/>
</dbReference>
<dbReference type="PANTHER" id="PTHR13501">
    <property type="entry name" value="CHLOROPLAST 50S RIBOSOMAL PROTEIN L22-RELATED"/>
    <property type="match status" value="1"/>
</dbReference>
<dbReference type="Gene3D" id="3.90.470.10">
    <property type="entry name" value="Ribosomal protein L22/L17"/>
    <property type="match status" value="1"/>
</dbReference>
<sequence>MSLTNNSLVSASVKTQRISASKARLVAVLLKNKPVYEALSILNHTNKKAAPIFKKLINSAIANAINNHGLEQSNLVVKAAIVNEGPTLKRFRPRAKGSASQILKRTSHFKVVLTNEYADSDFENTDFTSENHPYESDIDTNTQESDQKQTHMSAEINDSADKTIENNATEANLVQEADEKGDK</sequence>
<comment type="function">
    <text evidence="8">This protein binds specifically to 23S rRNA; its binding is stimulated by other ribosomal proteins, e.g. L4, L17, and L20. It is important during the early stages of 50S assembly. It makes multiple contacts with different domains of the 23S rRNA in the assembled 50S subunit and ribosome.</text>
</comment>